<dbReference type="GeneTree" id="ENSGT01150000286934"/>
<name>A0A3B3D1C2_ORYME</name>
<feature type="compositionally biased region" description="Basic and acidic residues" evidence="11">
    <location>
        <begin position="65"/>
        <end position="74"/>
    </location>
</feature>
<feature type="domain" description="C2H2-type" evidence="12">
    <location>
        <begin position="335"/>
        <end position="362"/>
    </location>
</feature>
<accession>A0A3B3D1C2</accession>
<keyword evidence="7" id="KW-0805">Transcription regulation</keyword>
<keyword evidence="6" id="KW-0862">Zinc</keyword>
<keyword evidence="9" id="KW-0539">Nucleus</keyword>
<dbReference type="GO" id="GO:0005667">
    <property type="term" value="C:transcription regulator complex"/>
    <property type="evidence" value="ECO:0007669"/>
    <property type="project" value="TreeGrafter"/>
</dbReference>
<reference evidence="13" key="1">
    <citation type="submission" date="2025-08" db="UniProtKB">
        <authorList>
            <consortium name="Ensembl"/>
        </authorList>
    </citation>
    <scope>IDENTIFICATION</scope>
</reference>
<keyword evidence="3" id="KW-0479">Metal-binding</keyword>
<dbReference type="GO" id="GO:0031519">
    <property type="term" value="C:PcG protein complex"/>
    <property type="evidence" value="ECO:0007669"/>
    <property type="project" value="TreeGrafter"/>
</dbReference>
<evidence type="ECO:0000256" key="10">
    <source>
        <dbReference type="PROSITE-ProRule" id="PRU00042"/>
    </source>
</evidence>
<dbReference type="FunFam" id="3.30.160.60:FF:000912">
    <property type="entry name" value="Zinc finger protein 660"/>
    <property type="match status" value="1"/>
</dbReference>
<feature type="compositionally biased region" description="Polar residues" evidence="11">
    <location>
        <begin position="282"/>
        <end position="295"/>
    </location>
</feature>
<dbReference type="InterPro" id="IPR013087">
    <property type="entry name" value="Znf_C2H2_type"/>
</dbReference>
<dbReference type="Proteomes" id="UP000261560">
    <property type="component" value="Unplaced"/>
</dbReference>
<dbReference type="PROSITE" id="PS50157">
    <property type="entry name" value="ZINC_FINGER_C2H2_2"/>
    <property type="match status" value="6"/>
</dbReference>
<dbReference type="Ensembl" id="ENSOMET00000012480.1">
    <property type="protein sequence ID" value="ENSOMEP00000023340.1"/>
    <property type="gene ID" value="ENSOMEG00000003401.1"/>
</dbReference>
<feature type="domain" description="C2H2-type" evidence="12">
    <location>
        <begin position="419"/>
        <end position="446"/>
    </location>
</feature>
<reference evidence="13" key="2">
    <citation type="submission" date="2025-09" db="UniProtKB">
        <authorList>
            <consortium name="Ensembl"/>
        </authorList>
    </citation>
    <scope>IDENTIFICATION</scope>
</reference>
<dbReference type="Gene3D" id="3.30.160.60">
    <property type="entry name" value="Classic Zinc Finger"/>
    <property type="match status" value="6"/>
</dbReference>
<evidence type="ECO:0000256" key="5">
    <source>
        <dbReference type="ARBA" id="ARBA00022771"/>
    </source>
</evidence>
<dbReference type="KEGG" id="oml:118599918"/>
<proteinExistence type="inferred from homology"/>
<protein>
    <recommendedName>
        <fullName evidence="12">C2H2-type domain-containing protein</fullName>
    </recommendedName>
</protein>
<comment type="subcellular location">
    <subcellularLocation>
        <location evidence="1">Nucleus</location>
    </subcellularLocation>
</comment>
<dbReference type="FunFam" id="3.30.160.60:FF:000100">
    <property type="entry name" value="Zinc finger 45-like"/>
    <property type="match status" value="1"/>
</dbReference>
<feature type="region of interest" description="Disordered" evidence="11">
    <location>
        <begin position="30"/>
        <end position="300"/>
    </location>
</feature>
<evidence type="ECO:0000256" key="1">
    <source>
        <dbReference type="ARBA" id="ARBA00004123"/>
    </source>
</evidence>
<dbReference type="PROSITE" id="PS00028">
    <property type="entry name" value="ZINC_FINGER_C2H2_1"/>
    <property type="match status" value="6"/>
</dbReference>
<feature type="compositionally biased region" description="Polar residues" evidence="11">
    <location>
        <begin position="230"/>
        <end position="246"/>
    </location>
</feature>
<evidence type="ECO:0000256" key="4">
    <source>
        <dbReference type="ARBA" id="ARBA00022737"/>
    </source>
</evidence>
<evidence type="ECO:0000256" key="11">
    <source>
        <dbReference type="SAM" id="MobiDB-lite"/>
    </source>
</evidence>
<feature type="compositionally biased region" description="Acidic residues" evidence="11">
    <location>
        <begin position="52"/>
        <end position="64"/>
    </location>
</feature>
<feature type="compositionally biased region" description="Basic and acidic residues" evidence="11">
    <location>
        <begin position="167"/>
        <end position="183"/>
    </location>
</feature>
<dbReference type="InterPro" id="IPR036236">
    <property type="entry name" value="Znf_C2H2_sf"/>
</dbReference>
<feature type="compositionally biased region" description="Basic and acidic residues" evidence="11">
    <location>
        <begin position="102"/>
        <end position="125"/>
    </location>
</feature>
<dbReference type="GO" id="GO:0000981">
    <property type="term" value="F:DNA-binding transcription factor activity, RNA polymerase II-specific"/>
    <property type="evidence" value="ECO:0007669"/>
    <property type="project" value="TreeGrafter"/>
</dbReference>
<dbReference type="FunFam" id="3.30.160.60:FF:000358">
    <property type="entry name" value="zinc finger protein 24"/>
    <property type="match status" value="1"/>
</dbReference>
<dbReference type="AlphaFoldDB" id="A0A3B3D1C2"/>
<dbReference type="FunFam" id="3.30.160.60:FF:000933">
    <property type="entry name" value="zinc finger protein 771"/>
    <property type="match status" value="1"/>
</dbReference>
<dbReference type="FunFam" id="3.30.160.60:FF:000848">
    <property type="entry name" value="Zinc finger protein 35"/>
    <property type="match status" value="1"/>
</dbReference>
<evidence type="ECO:0000256" key="7">
    <source>
        <dbReference type="ARBA" id="ARBA00023015"/>
    </source>
</evidence>
<feature type="compositionally biased region" description="Basic and acidic residues" evidence="11">
    <location>
        <begin position="196"/>
        <end position="227"/>
    </location>
</feature>
<keyword evidence="8" id="KW-0804">Transcription</keyword>
<sequence>MRSRRMSAGSSSAESPKVCKEKEVLVDLQRCSTGRESALDQEEPEPPRIKEEQEELCTTQEDEQLDGKQEDRACLHPHFKPKPEETFGVSESDAVQSEEETEEHRPSEITWRPTDRHVPQQHECKDEEEDEEVRTEEPPCLHSRPHHEESENPLAEEDGYINSVESNHSEEHCGADRDLHLPADTEVLPDCQLSRIQEERTPPPMKGDHEDVGTSEESRQVNLKDEADTFTITLSYEDSNSEPGSENQDHQESKLEEAPTYGEPNPRKRQNRTKLTPYLSETGHNNRASKNLTLTDSEKGPGAESLHYCKMCGKCFLKKCNLTAHIRTHTGEKPFTCDSCGKRFSQNSHLRVHMTTHTGEKSYTCKMCEKTFSRSVNLLRHMRTHTDEKPYPCDTCGKRFSQSFDLLRHERSHTGEKPYPCTMCDKTFSQHSNLLYHTRTHTGEKPYLCVTCGKRFSQSSHVWRHMAVHGGGKSQH</sequence>
<dbReference type="SMART" id="SM00355">
    <property type="entry name" value="ZnF_C2H2"/>
    <property type="match status" value="6"/>
</dbReference>
<evidence type="ECO:0000313" key="14">
    <source>
        <dbReference type="Proteomes" id="UP000261560"/>
    </source>
</evidence>
<dbReference type="PANTHER" id="PTHR14003:SF23">
    <property type="entry name" value="ZINC FINGER PROTEIN 143"/>
    <property type="match status" value="1"/>
</dbReference>
<dbReference type="Pfam" id="PF00096">
    <property type="entry name" value="zf-C2H2"/>
    <property type="match status" value="5"/>
</dbReference>
<dbReference type="GeneID" id="118599918"/>
<dbReference type="PANTHER" id="PTHR14003">
    <property type="entry name" value="TRANSCRIPTIONAL REPRESSOR PROTEIN YY"/>
    <property type="match status" value="1"/>
</dbReference>
<dbReference type="OrthoDB" id="654211at2759"/>
<keyword evidence="14" id="KW-1185">Reference proteome</keyword>
<dbReference type="GO" id="GO:0000785">
    <property type="term" value="C:chromatin"/>
    <property type="evidence" value="ECO:0007669"/>
    <property type="project" value="TreeGrafter"/>
</dbReference>
<keyword evidence="4" id="KW-0677">Repeat</keyword>
<dbReference type="OMA" id="MIHINNT"/>
<evidence type="ECO:0000313" key="13">
    <source>
        <dbReference type="Ensembl" id="ENSOMEP00000023340.1"/>
    </source>
</evidence>
<evidence type="ECO:0000256" key="8">
    <source>
        <dbReference type="ARBA" id="ARBA00023163"/>
    </source>
</evidence>
<dbReference type="STRING" id="30732.ENSOMEP00000023340"/>
<comment type="similarity">
    <text evidence="2">Belongs to the krueppel C2H2-type zinc-finger protein family.</text>
</comment>
<dbReference type="RefSeq" id="XP_036072197.1">
    <property type="nucleotide sequence ID" value="XM_036216304.1"/>
</dbReference>
<evidence type="ECO:0000256" key="6">
    <source>
        <dbReference type="ARBA" id="ARBA00022833"/>
    </source>
</evidence>
<evidence type="ECO:0000256" key="9">
    <source>
        <dbReference type="ARBA" id="ARBA00023242"/>
    </source>
</evidence>
<dbReference type="PaxDb" id="30732-ENSOMEP00000023340"/>
<feature type="compositionally biased region" description="Basic and acidic residues" evidence="11">
    <location>
        <begin position="247"/>
        <end position="257"/>
    </location>
</feature>
<evidence type="ECO:0000256" key="3">
    <source>
        <dbReference type="ARBA" id="ARBA00022723"/>
    </source>
</evidence>
<feature type="domain" description="C2H2-type" evidence="12">
    <location>
        <begin position="363"/>
        <end position="390"/>
    </location>
</feature>
<keyword evidence="5 10" id="KW-0863">Zinc-finger</keyword>
<dbReference type="GO" id="GO:0000978">
    <property type="term" value="F:RNA polymerase II cis-regulatory region sequence-specific DNA binding"/>
    <property type="evidence" value="ECO:0007669"/>
    <property type="project" value="TreeGrafter"/>
</dbReference>
<evidence type="ECO:0000259" key="12">
    <source>
        <dbReference type="PROSITE" id="PS50157"/>
    </source>
</evidence>
<feature type="domain" description="C2H2-type" evidence="12">
    <location>
        <begin position="307"/>
        <end position="334"/>
    </location>
</feature>
<evidence type="ECO:0000256" key="2">
    <source>
        <dbReference type="ARBA" id="ARBA00006991"/>
    </source>
</evidence>
<dbReference type="GO" id="GO:0008270">
    <property type="term" value="F:zinc ion binding"/>
    <property type="evidence" value="ECO:0007669"/>
    <property type="project" value="UniProtKB-KW"/>
</dbReference>
<feature type="domain" description="C2H2-type" evidence="12">
    <location>
        <begin position="447"/>
        <end position="474"/>
    </location>
</feature>
<organism evidence="13 14">
    <name type="scientific">Oryzias melastigma</name>
    <name type="common">Marine medaka</name>
    <dbReference type="NCBI Taxonomy" id="30732"/>
    <lineage>
        <taxon>Eukaryota</taxon>
        <taxon>Metazoa</taxon>
        <taxon>Chordata</taxon>
        <taxon>Craniata</taxon>
        <taxon>Vertebrata</taxon>
        <taxon>Euteleostomi</taxon>
        <taxon>Actinopterygii</taxon>
        <taxon>Neopterygii</taxon>
        <taxon>Teleostei</taxon>
        <taxon>Neoteleostei</taxon>
        <taxon>Acanthomorphata</taxon>
        <taxon>Ovalentaria</taxon>
        <taxon>Atherinomorphae</taxon>
        <taxon>Beloniformes</taxon>
        <taxon>Adrianichthyidae</taxon>
        <taxon>Oryziinae</taxon>
        <taxon>Oryzias</taxon>
    </lineage>
</organism>
<dbReference type="SUPFAM" id="SSF57667">
    <property type="entry name" value="beta-beta-alpha zinc fingers"/>
    <property type="match status" value="3"/>
</dbReference>
<feature type="domain" description="C2H2-type" evidence="12">
    <location>
        <begin position="391"/>
        <end position="418"/>
    </location>
</feature>